<dbReference type="Gene3D" id="2.60.120.920">
    <property type="match status" value="1"/>
</dbReference>
<name>A0A1I8BUI4_MELHA</name>
<proteinExistence type="predicted"/>
<reference evidence="3" key="1">
    <citation type="submission" date="2016-11" db="UniProtKB">
        <authorList>
            <consortium name="WormBaseParasite"/>
        </authorList>
    </citation>
    <scope>IDENTIFICATION</scope>
</reference>
<evidence type="ECO:0000259" key="1">
    <source>
        <dbReference type="Pfam" id="PF00622"/>
    </source>
</evidence>
<evidence type="ECO:0000313" key="2">
    <source>
        <dbReference type="Proteomes" id="UP000095281"/>
    </source>
</evidence>
<evidence type="ECO:0000313" key="3">
    <source>
        <dbReference type="WBParaSite" id="MhA1_Contig581.frz3.gene7"/>
    </source>
</evidence>
<accession>A0A1I8BUI4</accession>
<dbReference type="InterPro" id="IPR003877">
    <property type="entry name" value="SPRY_dom"/>
</dbReference>
<sequence length="223" mass="24661">MATTKQQNNSEPLYIEFSLPSDMVNDGKDLNKNIQNIRSHLKNINNSAIEIENLGKNIQKEVVLTNKVLDELLQVREVKESKVKNKLAMHRKIDDVHLSDDGRLITHKGSCQSINVRAINQLNETNGLYFEADFKNIKSAGIGVGTKEFPLDANAGVGRVSKSFGLSSSGALWSEGVKQRKFSYYGYGVGDTVGCGVEFSKQLPVGQCFLYFTRNGIIVGENC</sequence>
<dbReference type="AlphaFoldDB" id="A0A1I8BUI4"/>
<dbReference type="Pfam" id="PF00622">
    <property type="entry name" value="SPRY"/>
    <property type="match status" value="1"/>
</dbReference>
<dbReference type="SUPFAM" id="SSF49899">
    <property type="entry name" value="Concanavalin A-like lectins/glucanases"/>
    <property type="match status" value="1"/>
</dbReference>
<protein>
    <submittedName>
        <fullName evidence="3">SPRY domain-containing protein</fullName>
    </submittedName>
</protein>
<dbReference type="InterPro" id="IPR013320">
    <property type="entry name" value="ConA-like_dom_sf"/>
</dbReference>
<feature type="domain" description="SPRY" evidence="1">
    <location>
        <begin position="129"/>
        <end position="216"/>
    </location>
</feature>
<keyword evidence="2" id="KW-1185">Reference proteome</keyword>
<dbReference type="WBParaSite" id="MhA1_Contig581.frz3.gene7">
    <property type="protein sequence ID" value="MhA1_Contig581.frz3.gene7"/>
    <property type="gene ID" value="MhA1_Contig581.frz3.gene7"/>
</dbReference>
<dbReference type="Proteomes" id="UP000095281">
    <property type="component" value="Unplaced"/>
</dbReference>
<organism evidence="2 3">
    <name type="scientific">Meloidogyne hapla</name>
    <name type="common">Root-knot nematode worm</name>
    <dbReference type="NCBI Taxonomy" id="6305"/>
    <lineage>
        <taxon>Eukaryota</taxon>
        <taxon>Metazoa</taxon>
        <taxon>Ecdysozoa</taxon>
        <taxon>Nematoda</taxon>
        <taxon>Chromadorea</taxon>
        <taxon>Rhabditida</taxon>
        <taxon>Tylenchina</taxon>
        <taxon>Tylenchomorpha</taxon>
        <taxon>Tylenchoidea</taxon>
        <taxon>Meloidogynidae</taxon>
        <taxon>Meloidogyninae</taxon>
        <taxon>Meloidogyne</taxon>
    </lineage>
</organism>
<dbReference type="InterPro" id="IPR043136">
    <property type="entry name" value="B30.2/SPRY_sf"/>
</dbReference>